<dbReference type="SUPFAM" id="SSF55874">
    <property type="entry name" value="ATPase domain of HSP90 chaperone/DNA topoisomerase II/histidine kinase"/>
    <property type="match status" value="1"/>
</dbReference>
<dbReference type="InterPro" id="IPR005467">
    <property type="entry name" value="His_kinase_dom"/>
</dbReference>
<dbReference type="InterPro" id="IPR036890">
    <property type="entry name" value="HATPase_C_sf"/>
</dbReference>
<dbReference type="RefSeq" id="WP_176004704.1">
    <property type="nucleotide sequence ID" value="NZ_JABWMI010000005.1"/>
</dbReference>
<dbReference type="PROSITE" id="PS50113">
    <property type="entry name" value="PAC"/>
    <property type="match status" value="1"/>
</dbReference>
<comment type="subcellular location">
    <subcellularLocation>
        <location evidence="2">Membrane</location>
    </subcellularLocation>
</comment>
<evidence type="ECO:0000256" key="3">
    <source>
        <dbReference type="ARBA" id="ARBA00012438"/>
    </source>
</evidence>
<dbReference type="Pfam" id="PF02518">
    <property type="entry name" value="HATPase_c"/>
    <property type="match status" value="1"/>
</dbReference>
<dbReference type="SMART" id="SM00091">
    <property type="entry name" value="PAS"/>
    <property type="match status" value="1"/>
</dbReference>
<evidence type="ECO:0000256" key="10">
    <source>
        <dbReference type="SAM" id="Phobius"/>
    </source>
</evidence>
<dbReference type="InterPro" id="IPR035965">
    <property type="entry name" value="PAS-like_dom_sf"/>
</dbReference>
<keyword evidence="9 10" id="KW-0472">Membrane</keyword>
<dbReference type="InterPro" id="IPR013655">
    <property type="entry name" value="PAS_fold_3"/>
</dbReference>
<dbReference type="GO" id="GO:0004673">
    <property type="term" value="F:protein histidine kinase activity"/>
    <property type="evidence" value="ECO:0007669"/>
    <property type="project" value="UniProtKB-EC"/>
</dbReference>
<dbReference type="PANTHER" id="PTHR43304:SF1">
    <property type="entry name" value="PAC DOMAIN-CONTAINING PROTEIN"/>
    <property type="match status" value="1"/>
</dbReference>
<dbReference type="Pfam" id="PF03924">
    <property type="entry name" value="CHASE"/>
    <property type="match status" value="1"/>
</dbReference>
<feature type="domain" description="Histidine kinase" evidence="11">
    <location>
        <begin position="558"/>
        <end position="768"/>
    </location>
</feature>
<dbReference type="InterPro" id="IPR000014">
    <property type="entry name" value="PAS"/>
</dbReference>
<dbReference type="Gene3D" id="3.30.450.350">
    <property type="entry name" value="CHASE domain"/>
    <property type="match status" value="1"/>
</dbReference>
<dbReference type="PANTHER" id="PTHR43304">
    <property type="entry name" value="PHYTOCHROME-LIKE PROTEIN CPH1"/>
    <property type="match status" value="1"/>
</dbReference>
<comment type="catalytic activity">
    <reaction evidence="1">
        <text>ATP + protein L-histidine = ADP + protein N-phospho-L-histidine.</text>
        <dbReference type="EC" id="2.7.13.3"/>
    </reaction>
</comment>
<feature type="transmembrane region" description="Helical" evidence="10">
    <location>
        <begin position="215"/>
        <end position="240"/>
    </location>
</feature>
<evidence type="ECO:0000256" key="8">
    <source>
        <dbReference type="ARBA" id="ARBA00022989"/>
    </source>
</evidence>
<dbReference type="AlphaFoldDB" id="A0A7Y8XZN8"/>
<evidence type="ECO:0000256" key="4">
    <source>
        <dbReference type="ARBA" id="ARBA00022553"/>
    </source>
</evidence>
<accession>A0A7Y8XZN8</accession>
<keyword evidence="8 10" id="KW-1133">Transmembrane helix</keyword>
<reference evidence="15 16" key="1">
    <citation type="submission" date="2020-07" db="EMBL/GenBank/DDBJ databases">
        <authorList>
            <person name="Sun Q."/>
        </authorList>
    </citation>
    <scope>NUCLEOTIDE SEQUENCE [LARGE SCALE GENOMIC DNA]</scope>
    <source>
        <strain evidence="15 16">MAH-1</strain>
    </source>
</reference>
<evidence type="ECO:0000259" key="11">
    <source>
        <dbReference type="PROSITE" id="PS50109"/>
    </source>
</evidence>
<sequence length="768" mass="87451">MARNNEQREMYSLIDVAHHNLEQSIKSCYATSLSLALTISDDGIPQDFEAVAADLLQSNSVINAVELVPNGVIKYVYPTIGNEKAIGFDILKSREHREEALRSLRDGKIYFAGPLKLQQGGSGIVGRMPVFVNGKFWGFSAVLIKPETLFRMAGITSVDESKYSFQLVKNNPVTGENQYFLPGADDYKQHYYVSKAIPDGGWELVLSSRNNYSSLWAILPTVFFGFSFALLFGFVITLLLEKPAKAVRESEARFESLFNDSPIALWEEDFSEVKEYIKSIGMFGRDKETVEVYFRTHPEEIHKCLELVRIINVNNECLRLHYPKTREELLSHNLNSIMDSDTYEDFIKQLQAVAAGQYQVTMDTRMIDGRGGFRDLFLQWTVMRGCEDSLDRVIVATEDITKRKNAEKLISDSQQRLKSLINTIDGVVWESNFESDNISFVNAKAEEIMGYPMEQWLSEPNFWTNHIHPDDREEALRTYFANVHTKQQFEFEYRFLKKDETVIWVKDYVNVVSENGKPAYVRGITIDVTKTKEADHKLNESLKLVIEQNKRLQNFSYIVSHNLRSHTSNIQSIAALMETVESERERQQMTGMLRTVSASLNETMTNLNEVVNIQTNISLVSEKLNLRHYIESAVAVLSEQIALKGADISIDVPRWAEIVFNPAYLESILLNLISNAIRYSSTERQPKIHILWIENAEGKTLSVSDNGIGIDLDKYGDKLFGMYKTFSNNPDSRGIGLFITKNQIEAMGGSISVESEPHKGTTFTVRFK</sequence>
<comment type="caution">
    <text evidence="15">The sequence shown here is derived from an EMBL/GenBank/DDBJ whole genome shotgun (WGS) entry which is preliminary data.</text>
</comment>
<evidence type="ECO:0000256" key="1">
    <source>
        <dbReference type="ARBA" id="ARBA00000085"/>
    </source>
</evidence>
<dbReference type="SMART" id="SM01079">
    <property type="entry name" value="CHASE"/>
    <property type="match status" value="1"/>
</dbReference>
<evidence type="ECO:0000256" key="9">
    <source>
        <dbReference type="ARBA" id="ARBA00023136"/>
    </source>
</evidence>
<keyword evidence="4" id="KW-0597">Phosphoprotein</keyword>
<dbReference type="PROSITE" id="PS50112">
    <property type="entry name" value="PAS"/>
    <property type="match status" value="1"/>
</dbReference>
<name>A0A7Y8XZN8_9FLAO</name>
<keyword evidence="7" id="KW-0418">Kinase</keyword>
<evidence type="ECO:0000313" key="15">
    <source>
        <dbReference type="EMBL" id="NYA69884.1"/>
    </source>
</evidence>
<dbReference type="InterPro" id="IPR006189">
    <property type="entry name" value="CHASE_dom"/>
</dbReference>
<evidence type="ECO:0000256" key="7">
    <source>
        <dbReference type="ARBA" id="ARBA00022777"/>
    </source>
</evidence>
<keyword evidence="6 10" id="KW-0812">Transmembrane</keyword>
<evidence type="ECO:0000256" key="6">
    <source>
        <dbReference type="ARBA" id="ARBA00022692"/>
    </source>
</evidence>
<organism evidence="15 16">
    <name type="scientific">Flavobacterium agri</name>
    <dbReference type="NCBI Taxonomy" id="2743471"/>
    <lineage>
        <taxon>Bacteria</taxon>
        <taxon>Pseudomonadati</taxon>
        <taxon>Bacteroidota</taxon>
        <taxon>Flavobacteriia</taxon>
        <taxon>Flavobacteriales</taxon>
        <taxon>Flavobacteriaceae</taxon>
        <taxon>Flavobacterium</taxon>
    </lineage>
</organism>
<dbReference type="EMBL" id="JACBJI010000001">
    <property type="protein sequence ID" value="NYA69884.1"/>
    <property type="molecule type" value="Genomic_DNA"/>
</dbReference>
<dbReference type="CDD" id="cd00075">
    <property type="entry name" value="HATPase"/>
    <property type="match status" value="1"/>
</dbReference>
<dbReference type="Proteomes" id="UP000535020">
    <property type="component" value="Unassembled WGS sequence"/>
</dbReference>
<dbReference type="PROSITE" id="PS50109">
    <property type="entry name" value="HIS_KIN"/>
    <property type="match status" value="1"/>
</dbReference>
<gene>
    <name evidence="15" type="ORF">HZF10_03055</name>
</gene>
<dbReference type="NCBIfam" id="TIGR00229">
    <property type="entry name" value="sensory_box"/>
    <property type="match status" value="1"/>
</dbReference>
<evidence type="ECO:0000256" key="2">
    <source>
        <dbReference type="ARBA" id="ARBA00004370"/>
    </source>
</evidence>
<dbReference type="GO" id="GO:0016020">
    <property type="term" value="C:membrane"/>
    <property type="evidence" value="ECO:0007669"/>
    <property type="project" value="UniProtKB-SubCell"/>
</dbReference>
<proteinExistence type="predicted"/>
<keyword evidence="16" id="KW-1185">Reference proteome</keyword>
<dbReference type="InterPro" id="IPR004358">
    <property type="entry name" value="Sig_transdc_His_kin-like_C"/>
</dbReference>
<evidence type="ECO:0000259" key="14">
    <source>
        <dbReference type="PROSITE" id="PS50839"/>
    </source>
</evidence>
<dbReference type="InterPro" id="IPR042240">
    <property type="entry name" value="CHASE_sf"/>
</dbReference>
<dbReference type="InterPro" id="IPR003594">
    <property type="entry name" value="HATPase_dom"/>
</dbReference>
<dbReference type="Gene3D" id="3.30.450.20">
    <property type="entry name" value="PAS domain"/>
    <property type="match status" value="2"/>
</dbReference>
<dbReference type="Pfam" id="PF08447">
    <property type="entry name" value="PAS_3"/>
    <property type="match status" value="1"/>
</dbReference>
<dbReference type="SMART" id="SM00387">
    <property type="entry name" value="HATPase_c"/>
    <property type="match status" value="1"/>
</dbReference>
<evidence type="ECO:0000259" key="12">
    <source>
        <dbReference type="PROSITE" id="PS50112"/>
    </source>
</evidence>
<dbReference type="InterPro" id="IPR001610">
    <property type="entry name" value="PAC"/>
</dbReference>
<protein>
    <recommendedName>
        <fullName evidence="3">histidine kinase</fullName>
        <ecNumber evidence="3">2.7.13.3</ecNumber>
    </recommendedName>
</protein>
<evidence type="ECO:0000256" key="5">
    <source>
        <dbReference type="ARBA" id="ARBA00022679"/>
    </source>
</evidence>
<dbReference type="SMART" id="SM00086">
    <property type="entry name" value="PAC"/>
    <property type="match status" value="2"/>
</dbReference>
<dbReference type="GO" id="GO:0007165">
    <property type="term" value="P:signal transduction"/>
    <property type="evidence" value="ECO:0007669"/>
    <property type="project" value="UniProtKB-ARBA"/>
</dbReference>
<keyword evidence="5" id="KW-0808">Transferase</keyword>
<dbReference type="InterPro" id="IPR000700">
    <property type="entry name" value="PAS-assoc_C"/>
</dbReference>
<dbReference type="PRINTS" id="PR00344">
    <property type="entry name" value="BCTRLSENSOR"/>
</dbReference>
<feature type="domain" description="PAS" evidence="12">
    <location>
        <begin position="413"/>
        <end position="486"/>
    </location>
</feature>
<dbReference type="SUPFAM" id="SSF55785">
    <property type="entry name" value="PYP-like sensor domain (PAS domain)"/>
    <property type="match status" value="2"/>
</dbReference>
<dbReference type="EC" id="2.7.13.3" evidence="3"/>
<dbReference type="CDD" id="cd00130">
    <property type="entry name" value="PAS"/>
    <property type="match status" value="1"/>
</dbReference>
<dbReference type="Gene3D" id="3.30.565.10">
    <property type="entry name" value="Histidine kinase-like ATPase, C-terminal domain"/>
    <property type="match status" value="1"/>
</dbReference>
<dbReference type="InterPro" id="IPR052162">
    <property type="entry name" value="Sensor_kinase/Photoreceptor"/>
</dbReference>
<dbReference type="PROSITE" id="PS50839">
    <property type="entry name" value="CHASE"/>
    <property type="match status" value="1"/>
</dbReference>
<feature type="domain" description="CHASE" evidence="14">
    <location>
        <begin position="69"/>
        <end position="160"/>
    </location>
</feature>
<evidence type="ECO:0000313" key="16">
    <source>
        <dbReference type="Proteomes" id="UP000535020"/>
    </source>
</evidence>
<evidence type="ECO:0000259" key="13">
    <source>
        <dbReference type="PROSITE" id="PS50113"/>
    </source>
</evidence>
<feature type="domain" description="PAC" evidence="13">
    <location>
        <begin position="489"/>
        <end position="540"/>
    </location>
</feature>